<evidence type="ECO:0000256" key="1">
    <source>
        <dbReference type="SAM" id="MobiDB-lite"/>
    </source>
</evidence>
<dbReference type="Proteomes" id="UP000087171">
    <property type="component" value="Chromosome Ca7"/>
</dbReference>
<keyword evidence="2" id="KW-0812">Transmembrane</keyword>
<evidence type="ECO:0000259" key="3">
    <source>
        <dbReference type="Pfam" id="PF14364"/>
    </source>
</evidence>
<name>A0A1S2YPJ7_CICAR</name>
<dbReference type="PaxDb" id="3827-XP_004507935.1"/>
<gene>
    <name evidence="5" type="primary">LOC101492689</name>
</gene>
<proteinExistence type="predicted"/>
<dbReference type="Pfam" id="PF14364">
    <property type="entry name" value="DUF4408"/>
    <property type="match status" value="1"/>
</dbReference>
<dbReference type="KEGG" id="cam:101492689"/>
<dbReference type="InterPro" id="IPR025520">
    <property type="entry name" value="DUF4408"/>
</dbReference>
<dbReference type="PANTHER" id="PTHR33098">
    <property type="entry name" value="COTTON FIBER (DUF761)"/>
    <property type="match status" value="1"/>
</dbReference>
<dbReference type="InterPro" id="IPR008480">
    <property type="entry name" value="DUF761_pln"/>
</dbReference>
<protein>
    <submittedName>
        <fullName evidence="5">Pathogen-associated molecular patterns-induced protein A70</fullName>
    </submittedName>
</protein>
<evidence type="ECO:0000313" key="5">
    <source>
        <dbReference type="RefSeq" id="XP_004507935.1"/>
    </source>
</evidence>
<feature type="region of interest" description="Disordered" evidence="1">
    <location>
        <begin position="173"/>
        <end position="211"/>
    </location>
</feature>
<reference evidence="4" key="1">
    <citation type="journal article" date="2013" name="Nat. Biotechnol.">
        <title>Draft genome sequence of chickpea (Cicer arietinum) provides a resource for trait improvement.</title>
        <authorList>
            <person name="Varshney R.K."/>
            <person name="Song C."/>
            <person name="Saxena R.K."/>
            <person name="Azam S."/>
            <person name="Yu S."/>
            <person name="Sharpe A.G."/>
            <person name="Cannon S."/>
            <person name="Baek J."/>
            <person name="Rosen B.D."/>
            <person name="Tar'an B."/>
            <person name="Millan T."/>
            <person name="Zhang X."/>
            <person name="Ramsay L.D."/>
            <person name="Iwata A."/>
            <person name="Wang Y."/>
            <person name="Nelson W."/>
            <person name="Farmer A.D."/>
            <person name="Gaur P.M."/>
            <person name="Soderlund C."/>
            <person name="Penmetsa R.V."/>
            <person name="Xu C."/>
            <person name="Bharti A.K."/>
            <person name="He W."/>
            <person name="Winter P."/>
            <person name="Zhao S."/>
            <person name="Hane J.K."/>
            <person name="Carrasquilla-Garcia N."/>
            <person name="Condie J.A."/>
            <person name="Upadhyaya H.D."/>
            <person name="Luo M.C."/>
            <person name="Thudi M."/>
            <person name="Gowda C.L."/>
            <person name="Singh N.P."/>
            <person name="Lichtenzveig J."/>
            <person name="Gali K.K."/>
            <person name="Rubio J."/>
            <person name="Nadarajan N."/>
            <person name="Dolezel J."/>
            <person name="Bansal K.C."/>
            <person name="Xu X."/>
            <person name="Edwards D."/>
            <person name="Zhang G."/>
            <person name="Kahl G."/>
            <person name="Gil J."/>
            <person name="Singh K.B."/>
            <person name="Datta S.K."/>
            <person name="Jackson S.A."/>
            <person name="Wang J."/>
            <person name="Cook D.R."/>
        </authorList>
    </citation>
    <scope>NUCLEOTIDE SEQUENCE [LARGE SCALE GENOMIC DNA]</scope>
    <source>
        <strain evidence="4">cv. CDC Frontier</strain>
    </source>
</reference>
<keyword evidence="4" id="KW-1185">Reference proteome</keyword>
<dbReference type="RefSeq" id="XP_004507935.1">
    <property type="nucleotide sequence ID" value="XM_004507878.3"/>
</dbReference>
<dbReference type="OrthoDB" id="1685070at2759"/>
<feature type="domain" description="DUF4408" evidence="3">
    <location>
        <begin position="6"/>
        <end position="34"/>
    </location>
</feature>
<evidence type="ECO:0000256" key="2">
    <source>
        <dbReference type="SAM" id="Phobius"/>
    </source>
</evidence>
<dbReference type="Pfam" id="PF05553">
    <property type="entry name" value="DUF761"/>
    <property type="match status" value="1"/>
</dbReference>
<dbReference type="GeneID" id="101492689"/>
<reference evidence="5" key="2">
    <citation type="submission" date="2025-08" db="UniProtKB">
        <authorList>
            <consortium name="RefSeq"/>
        </authorList>
    </citation>
    <scope>IDENTIFICATION</scope>
    <source>
        <tissue evidence="5">Etiolated seedlings</tissue>
    </source>
</reference>
<dbReference type="STRING" id="3827.A0A1S2YPJ7"/>
<accession>A0A1S2YPJ7</accession>
<feature type="transmembrane region" description="Helical" evidence="2">
    <location>
        <begin position="6"/>
        <end position="31"/>
    </location>
</feature>
<sequence>MADPTSIIATWLTPSSLFIFVNLVIGTIAITSRFSSSSQPKNKNQPQLTSSPSLLHRVRSFNLRHHYNNDDEPESDSEFTHPQLVPKPSLLKRVVSFNLSFNKHHPPPTQTITQTHCVQPEAENMGPDPVKTELDSGPDPVKGELGSGLDLNPGCDSEKSKVKILKKSMSEKECLMKSEWDEEEDEETVEQRRPATTGRSEESEDKEVDAKADDFINRFKKQLRLQRLDSFLRRADTM</sequence>
<dbReference type="AlphaFoldDB" id="A0A1S2YPJ7"/>
<evidence type="ECO:0000313" key="4">
    <source>
        <dbReference type="Proteomes" id="UP000087171"/>
    </source>
</evidence>
<feature type="region of interest" description="Disordered" evidence="1">
    <location>
        <begin position="34"/>
        <end position="54"/>
    </location>
</feature>
<feature type="compositionally biased region" description="Polar residues" evidence="1">
    <location>
        <begin position="34"/>
        <end position="53"/>
    </location>
</feature>
<keyword evidence="2" id="KW-1133">Transmembrane helix</keyword>
<organism evidence="4 5">
    <name type="scientific">Cicer arietinum</name>
    <name type="common">Chickpea</name>
    <name type="synonym">Garbanzo</name>
    <dbReference type="NCBI Taxonomy" id="3827"/>
    <lineage>
        <taxon>Eukaryota</taxon>
        <taxon>Viridiplantae</taxon>
        <taxon>Streptophyta</taxon>
        <taxon>Embryophyta</taxon>
        <taxon>Tracheophyta</taxon>
        <taxon>Spermatophyta</taxon>
        <taxon>Magnoliopsida</taxon>
        <taxon>eudicotyledons</taxon>
        <taxon>Gunneridae</taxon>
        <taxon>Pentapetalae</taxon>
        <taxon>rosids</taxon>
        <taxon>fabids</taxon>
        <taxon>Fabales</taxon>
        <taxon>Fabaceae</taxon>
        <taxon>Papilionoideae</taxon>
        <taxon>50 kb inversion clade</taxon>
        <taxon>NPAAA clade</taxon>
        <taxon>Hologalegina</taxon>
        <taxon>IRL clade</taxon>
        <taxon>Cicereae</taxon>
        <taxon>Cicer</taxon>
    </lineage>
</organism>
<dbReference type="eggNOG" id="ENOG502S54W">
    <property type="taxonomic scope" value="Eukaryota"/>
</dbReference>
<keyword evidence="2" id="KW-0472">Membrane</keyword>
<dbReference type="PANTHER" id="PTHR33098:SF57">
    <property type="entry name" value="DUF4408 DOMAIN PROTEIN"/>
    <property type="match status" value="1"/>
</dbReference>